<protein>
    <submittedName>
        <fullName evidence="1">Uncharacterized protein</fullName>
    </submittedName>
</protein>
<dbReference type="EMBL" id="LJZQ01000005">
    <property type="protein sequence ID" value="KPQ29556.1"/>
    <property type="molecule type" value="Genomic_DNA"/>
</dbReference>
<proteinExistence type="predicted"/>
<accession>A0A0P7YGG6</accession>
<dbReference type="Proteomes" id="UP000050416">
    <property type="component" value="Unassembled WGS sequence"/>
</dbReference>
<dbReference type="AlphaFoldDB" id="A0A0P7YGG6"/>
<name>A0A0P7YGG6_9GAMM</name>
<sequence length="205" mass="23155">MTELHHVRIPDNEIAAPVYLSWVAYPEVDQREQRSQFVRAAVIGWHKKNGKRPPEGLRGWQKKTVESTLRLGFDRINKRRVPASWMYTLRSGIRPGILCNQHLAACAAIQGTKLKRVELPEVQPIFSADKSDPINASRLCWRESLPALPMILALPLELAGPHPKRPLDLLYDMSWPAESAEIARSQIEPIAAMFGPDILLAPFVK</sequence>
<comment type="caution">
    <text evidence="1">The sequence shown here is derived from an EMBL/GenBank/DDBJ whole genome shotgun (WGS) entry which is preliminary data.</text>
</comment>
<organism evidence="1 2">
    <name type="scientific">Marinobacter excellens HL-55</name>
    <dbReference type="NCBI Taxonomy" id="1305731"/>
    <lineage>
        <taxon>Bacteria</taxon>
        <taxon>Pseudomonadati</taxon>
        <taxon>Pseudomonadota</taxon>
        <taxon>Gammaproteobacteria</taxon>
        <taxon>Pseudomonadales</taxon>
        <taxon>Marinobacteraceae</taxon>
        <taxon>Marinobacter</taxon>
    </lineage>
</organism>
<evidence type="ECO:0000313" key="2">
    <source>
        <dbReference type="Proteomes" id="UP000050416"/>
    </source>
</evidence>
<dbReference type="STRING" id="1305731.GCA_000934705_01760"/>
<evidence type="ECO:0000313" key="1">
    <source>
        <dbReference type="EMBL" id="KPQ29556.1"/>
    </source>
</evidence>
<gene>
    <name evidence="1" type="ORF">HLUCCX14_04990</name>
</gene>
<dbReference type="PATRIC" id="fig|1305731.5.peg.2076"/>
<reference evidence="1 2" key="1">
    <citation type="submission" date="2015-09" db="EMBL/GenBank/DDBJ databases">
        <title>Identification and resolution of microdiversity through metagenomic sequencing of parallel consortia.</title>
        <authorList>
            <person name="Nelson W.C."/>
            <person name="Romine M.F."/>
            <person name="Lindemann S.R."/>
        </authorList>
    </citation>
    <scope>NUCLEOTIDE SEQUENCE [LARGE SCALE GENOMIC DNA]</scope>
    <source>
        <strain evidence="1">HL-55</strain>
    </source>
</reference>